<dbReference type="Proteomes" id="UP000053825">
    <property type="component" value="Unassembled WGS sequence"/>
</dbReference>
<dbReference type="EMBL" id="KQ414654">
    <property type="protein sequence ID" value="KOC65999.1"/>
    <property type="molecule type" value="Genomic_DNA"/>
</dbReference>
<gene>
    <name evidence="1" type="ORF">WH47_12798</name>
</gene>
<evidence type="ECO:0000313" key="2">
    <source>
        <dbReference type="Proteomes" id="UP000053825"/>
    </source>
</evidence>
<name>A0A0L7R5A0_9HYME</name>
<protein>
    <submittedName>
        <fullName evidence="1">Uncharacterized protein</fullName>
    </submittedName>
</protein>
<reference evidence="1 2" key="1">
    <citation type="submission" date="2015-07" db="EMBL/GenBank/DDBJ databases">
        <title>The genome of Habropoda laboriosa.</title>
        <authorList>
            <person name="Pan H."/>
            <person name="Kapheim K."/>
        </authorList>
    </citation>
    <scope>NUCLEOTIDE SEQUENCE [LARGE SCALE GENOMIC DNA]</scope>
    <source>
        <strain evidence="1">0110345459</strain>
    </source>
</reference>
<accession>A0A0L7R5A0</accession>
<organism evidence="1 2">
    <name type="scientific">Habropoda laboriosa</name>
    <dbReference type="NCBI Taxonomy" id="597456"/>
    <lineage>
        <taxon>Eukaryota</taxon>
        <taxon>Metazoa</taxon>
        <taxon>Ecdysozoa</taxon>
        <taxon>Arthropoda</taxon>
        <taxon>Hexapoda</taxon>
        <taxon>Insecta</taxon>
        <taxon>Pterygota</taxon>
        <taxon>Neoptera</taxon>
        <taxon>Endopterygota</taxon>
        <taxon>Hymenoptera</taxon>
        <taxon>Apocrita</taxon>
        <taxon>Aculeata</taxon>
        <taxon>Apoidea</taxon>
        <taxon>Anthophila</taxon>
        <taxon>Apidae</taxon>
        <taxon>Habropoda</taxon>
    </lineage>
</organism>
<dbReference type="AlphaFoldDB" id="A0A0L7R5A0"/>
<evidence type="ECO:0000313" key="1">
    <source>
        <dbReference type="EMBL" id="KOC65999.1"/>
    </source>
</evidence>
<sequence length="162" mass="17799">MESHGYTLDTPLIAVATHSAEKKTGKRREIFAGVSCTGSRPFLFNIAEEYRVQWSIGGADKRLYRLPVGEGVSVILQIAPTRKRDIGGWGERSEIVLEALGTIYSSSPWAGCTVGVTEALCFLALRIMDQDRLCEMLARCSRDARETSHGHCRVAISPVSPM</sequence>
<proteinExistence type="predicted"/>
<keyword evidence="2" id="KW-1185">Reference proteome</keyword>